<dbReference type="InterPro" id="IPR036513">
    <property type="entry name" value="STAS_dom_sf"/>
</dbReference>
<dbReference type="PANTHER" id="PTHR33495">
    <property type="entry name" value="ANTI-SIGMA FACTOR ANTAGONIST TM_1081-RELATED-RELATED"/>
    <property type="match status" value="1"/>
</dbReference>
<dbReference type="InterPro" id="IPR003658">
    <property type="entry name" value="Anti-sigma_ant"/>
</dbReference>
<organism evidence="4 5">
    <name type="scientific">Amycolatopsis rhabdoformis</name>
    <dbReference type="NCBI Taxonomy" id="1448059"/>
    <lineage>
        <taxon>Bacteria</taxon>
        <taxon>Bacillati</taxon>
        <taxon>Actinomycetota</taxon>
        <taxon>Actinomycetes</taxon>
        <taxon>Pseudonocardiales</taxon>
        <taxon>Pseudonocardiaceae</taxon>
        <taxon>Amycolatopsis</taxon>
    </lineage>
</organism>
<dbReference type="RefSeq" id="WP_326834495.1">
    <property type="nucleotide sequence ID" value="NZ_CP142149.1"/>
</dbReference>
<evidence type="ECO:0000256" key="2">
    <source>
        <dbReference type="RuleBase" id="RU003749"/>
    </source>
</evidence>
<proteinExistence type="inferred from homology"/>
<evidence type="ECO:0000259" key="3">
    <source>
        <dbReference type="PROSITE" id="PS50801"/>
    </source>
</evidence>
<dbReference type="SUPFAM" id="SSF52091">
    <property type="entry name" value="SpoIIaa-like"/>
    <property type="match status" value="1"/>
</dbReference>
<evidence type="ECO:0000313" key="5">
    <source>
        <dbReference type="Proteomes" id="UP001330812"/>
    </source>
</evidence>
<keyword evidence="5" id="KW-1185">Reference proteome</keyword>
<sequence>MAESGVPADDAGRVETAGGAVALRDHEGTCVLTVSGALDLALAPQLRRLVERAARTRAPVLVIDLSAVDFLASAGMAVLVWAHRLAEPADVRVVASGRLTLRPLELTRLTDELALFPSLPAALEGV</sequence>
<dbReference type="Pfam" id="PF01740">
    <property type="entry name" value="STAS"/>
    <property type="match status" value="1"/>
</dbReference>
<dbReference type="Gene3D" id="3.30.750.24">
    <property type="entry name" value="STAS domain"/>
    <property type="match status" value="1"/>
</dbReference>
<evidence type="ECO:0000256" key="1">
    <source>
        <dbReference type="ARBA" id="ARBA00009013"/>
    </source>
</evidence>
<name>A0ABZ1IDG1_9PSEU</name>
<dbReference type="InterPro" id="IPR002645">
    <property type="entry name" value="STAS_dom"/>
</dbReference>
<dbReference type="CDD" id="cd07043">
    <property type="entry name" value="STAS_anti-anti-sigma_factors"/>
    <property type="match status" value="1"/>
</dbReference>
<dbReference type="PANTHER" id="PTHR33495:SF2">
    <property type="entry name" value="ANTI-SIGMA FACTOR ANTAGONIST TM_1081-RELATED"/>
    <property type="match status" value="1"/>
</dbReference>
<gene>
    <name evidence="4" type="ORF">VSH64_06145</name>
</gene>
<reference evidence="4 5" key="1">
    <citation type="journal article" date="2015" name="Int. J. Syst. Evol. Microbiol.">
        <title>Amycolatopsis rhabdoformis sp. nov., an actinomycete isolated from a tropical forest soil.</title>
        <authorList>
            <person name="Souza W.R."/>
            <person name="Silva R.E."/>
            <person name="Goodfellow M."/>
            <person name="Busarakam K."/>
            <person name="Figueiro F.S."/>
            <person name="Ferreira D."/>
            <person name="Rodrigues-Filho E."/>
            <person name="Moraes L.A.B."/>
            <person name="Zucchi T.D."/>
        </authorList>
    </citation>
    <scope>NUCLEOTIDE SEQUENCE [LARGE SCALE GENOMIC DNA]</scope>
    <source>
        <strain evidence="4 5">NCIMB 14900</strain>
    </source>
</reference>
<feature type="domain" description="STAS" evidence="3">
    <location>
        <begin position="19"/>
        <end position="126"/>
    </location>
</feature>
<accession>A0ABZ1IDG1</accession>
<dbReference type="PROSITE" id="PS50801">
    <property type="entry name" value="STAS"/>
    <property type="match status" value="1"/>
</dbReference>
<comment type="similarity">
    <text evidence="1 2">Belongs to the anti-sigma-factor antagonist family.</text>
</comment>
<protein>
    <recommendedName>
        <fullName evidence="2">Anti-sigma factor antagonist</fullName>
    </recommendedName>
</protein>
<dbReference type="NCBIfam" id="TIGR00377">
    <property type="entry name" value="ant_ant_sig"/>
    <property type="match status" value="1"/>
</dbReference>
<dbReference type="EMBL" id="CP142149">
    <property type="protein sequence ID" value="WSE31688.1"/>
    <property type="molecule type" value="Genomic_DNA"/>
</dbReference>
<evidence type="ECO:0000313" key="4">
    <source>
        <dbReference type="EMBL" id="WSE31688.1"/>
    </source>
</evidence>
<dbReference type="Proteomes" id="UP001330812">
    <property type="component" value="Chromosome"/>
</dbReference>